<dbReference type="Proteomes" id="UP000504752">
    <property type="component" value="Chromosome"/>
</dbReference>
<gene>
    <name evidence="3" type="ORF">HPC72_05105</name>
</gene>
<evidence type="ECO:0000313" key="3">
    <source>
        <dbReference type="EMBL" id="QKD79709.1"/>
    </source>
</evidence>
<protein>
    <submittedName>
        <fullName evidence="3">Recombinase family protein</fullName>
    </submittedName>
</protein>
<dbReference type="Pfam" id="PF00239">
    <property type="entry name" value="Resolvase"/>
    <property type="match status" value="1"/>
</dbReference>
<dbReference type="GO" id="GO:0003677">
    <property type="term" value="F:DNA binding"/>
    <property type="evidence" value="ECO:0007669"/>
    <property type="project" value="InterPro"/>
</dbReference>
<name>A0A6M8AYV4_9ACTO</name>
<accession>A0A6M8AYV4</accession>
<evidence type="ECO:0000313" key="4">
    <source>
        <dbReference type="Proteomes" id="UP000504752"/>
    </source>
</evidence>
<sequence>MGAGLLHPRPTSHLHAQGDEPQGDHRQGAHRRGLSAATTQRPALQDMLRFLNEEAAARPGIDYIIVHKLDRLVRDCYNETALGQSLDD</sequence>
<reference evidence="3 4" key="1">
    <citation type="submission" date="2020-05" db="EMBL/GenBank/DDBJ databases">
        <title>Actinomyces sp. zg-325.</title>
        <authorList>
            <person name="Yang C."/>
        </authorList>
    </citation>
    <scope>NUCLEOTIDE SEQUENCE [LARGE SCALE GENOMIC DNA]</scope>
    <source>
        <strain evidence="4">zg-325</strain>
    </source>
</reference>
<dbReference type="SUPFAM" id="SSF53041">
    <property type="entry name" value="Resolvase-like"/>
    <property type="match status" value="1"/>
</dbReference>
<proteinExistence type="predicted"/>
<feature type="compositionally biased region" description="Basic and acidic residues" evidence="1">
    <location>
        <begin position="16"/>
        <end position="27"/>
    </location>
</feature>
<feature type="region of interest" description="Disordered" evidence="1">
    <location>
        <begin position="1"/>
        <end position="40"/>
    </location>
</feature>
<organism evidence="3 4">
    <name type="scientific">Actinomyces marmotae</name>
    <dbReference type="NCBI Taxonomy" id="2737173"/>
    <lineage>
        <taxon>Bacteria</taxon>
        <taxon>Bacillati</taxon>
        <taxon>Actinomycetota</taxon>
        <taxon>Actinomycetes</taxon>
        <taxon>Actinomycetales</taxon>
        <taxon>Actinomycetaceae</taxon>
        <taxon>Actinomyces</taxon>
    </lineage>
</organism>
<dbReference type="KEGG" id="amam:HPC72_05105"/>
<dbReference type="Gene3D" id="3.40.50.1390">
    <property type="entry name" value="Resolvase, N-terminal catalytic domain"/>
    <property type="match status" value="1"/>
</dbReference>
<keyword evidence="4" id="KW-1185">Reference proteome</keyword>
<dbReference type="RefSeq" id="WP_159522964.1">
    <property type="nucleotide sequence ID" value="NZ_CP053642.1"/>
</dbReference>
<dbReference type="InterPro" id="IPR006119">
    <property type="entry name" value="Resolv_N"/>
</dbReference>
<dbReference type="GO" id="GO:0000150">
    <property type="term" value="F:DNA strand exchange activity"/>
    <property type="evidence" value="ECO:0007669"/>
    <property type="project" value="InterPro"/>
</dbReference>
<dbReference type="EMBL" id="CP053642">
    <property type="protein sequence ID" value="QKD79709.1"/>
    <property type="molecule type" value="Genomic_DNA"/>
</dbReference>
<evidence type="ECO:0000256" key="1">
    <source>
        <dbReference type="SAM" id="MobiDB-lite"/>
    </source>
</evidence>
<evidence type="ECO:0000259" key="2">
    <source>
        <dbReference type="Pfam" id="PF00239"/>
    </source>
</evidence>
<dbReference type="InterPro" id="IPR036162">
    <property type="entry name" value="Resolvase-like_N_sf"/>
</dbReference>
<dbReference type="AlphaFoldDB" id="A0A6M8AYV4"/>
<feature type="domain" description="Resolvase/invertase-type recombinase catalytic" evidence="2">
    <location>
        <begin position="32"/>
        <end position="81"/>
    </location>
</feature>